<dbReference type="FunFam" id="1.20.1090.10:FF:000001">
    <property type="entry name" value="Aldehyde-alcohol dehydrogenase"/>
    <property type="match status" value="1"/>
</dbReference>
<feature type="domain" description="Fe-containing alcohol dehydrogenase-like C-terminal" evidence="5">
    <location>
        <begin position="217"/>
        <end position="414"/>
    </location>
</feature>
<dbReference type="InterPro" id="IPR039697">
    <property type="entry name" value="Alcohol_dehydrogenase_Fe"/>
</dbReference>
<dbReference type="InterPro" id="IPR056798">
    <property type="entry name" value="ADH_Fe_C"/>
</dbReference>
<dbReference type="OrthoDB" id="9815791at2"/>
<evidence type="ECO:0000256" key="1">
    <source>
        <dbReference type="ARBA" id="ARBA00007358"/>
    </source>
</evidence>
<dbReference type="Gene3D" id="1.20.1090.10">
    <property type="entry name" value="Dehydroquinate synthase-like - alpha domain"/>
    <property type="match status" value="1"/>
</dbReference>
<dbReference type="InterPro" id="IPR001670">
    <property type="entry name" value="ADH_Fe/GldA"/>
</dbReference>
<dbReference type="InterPro" id="IPR018211">
    <property type="entry name" value="ADH_Fe_CS"/>
</dbReference>
<dbReference type="Proteomes" id="UP000267430">
    <property type="component" value="Unassembled WGS sequence"/>
</dbReference>
<gene>
    <name evidence="6" type="ORF">ELQ35_01935</name>
</gene>
<evidence type="ECO:0000256" key="3">
    <source>
        <dbReference type="ARBA" id="ARBA00023027"/>
    </source>
</evidence>
<dbReference type="EMBL" id="RYZZ01000002">
    <property type="protein sequence ID" value="RUQ32420.1"/>
    <property type="molecule type" value="Genomic_DNA"/>
</dbReference>
<dbReference type="PROSITE" id="PS00913">
    <property type="entry name" value="ADH_IRON_1"/>
    <property type="match status" value="1"/>
</dbReference>
<keyword evidence="2" id="KW-0560">Oxidoreductase</keyword>
<dbReference type="Gene3D" id="3.40.50.1970">
    <property type="match status" value="1"/>
</dbReference>
<dbReference type="GO" id="GO:0004022">
    <property type="term" value="F:alcohol dehydrogenase (NAD+) activity"/>
    <property type="evidence" value="ECO:0007669"/>
    <property type="project" value="UniProtKB-ARBA"/>
</dbReference>
<reference evidence="6 7" key="1">
    <citation type="submission" date="2018-12" db="EMBL/GenBank/DDBJ databases">
        <title>Bacillus chawlae sp. nov., Bacillus glennii sp. nov., and Bacillus saganii sp. nov. Isolated from the Vehicle Assembly Building at Kennedy Space Center where the Viking Spacecraft were Assembled.</title>
        <authorList>
            <person name="Seuylemezian A."/>
            <person name="Vaishampayan P."/>
        </authorList>
    </citation>
    <scope>NUCLEOTIDE SEQUENCE [LARGE SCALE GENOMIC DNA]</scope>
    <source>
        <strain evidence="6 7">L5</strain>
    </source>
</reference>
<dbReference type="Pfam" id="PF00465">
    <property type="entry name" value="Fe-ADH"/>
    <property type="match status" value="1"/>
</dbReference>
<comment type="similarity">
    <text evidence="1">Belongs to the iron-containing alcohol dehydrogenase family.</text>
</comment>
<organism evidence="6 7">
    <name type="scientific">Peribacillus cavernae</name>
    <dbReference type="NCBI Taxonomy" id="1674310"/>
    <lineage>
        <taxon>Bacteria</taxon>
        <taxon>Bacillati</taxon>
        <taxon>Bacillota</taxon>
        <taxon>Bacilli</taxon>
        <taxon>Bacillales</taxon>
        <taxon>Bacillaceae</taxon>
        <taxon>Peribacillus</taxon>
    </lineage>
</organism>
<feature type="domain" description="Alcohol dehydrogenase iron-type/glycerol dehydrogenase GldA" evidence="4">
    <location>
        <begin position="38"/>
        <end position="206"/>
    </location>
</feature>
<protein>
    <submittedName>
        <fullName evidence="6">Iron-containing alcohol dehydrogenase</fullName>
    </submittedName>
</protein>
<keyword evidence="3" id="KW-0520">NAD</keyword>
<dbReference type="CDD" id="cd08551">
    <property type="entry name" value="Fe-ADH"/>
    <property type="match status" value="1"/>
</dbReference>
<accession>A0A3S0U8M7</accession>
<evidence type="ECO:0000259" key="5">
    <source>
        <dbReference type="Pfam" id="PF25137"/>
    </source>
</evidence>
<keyword evidence="7" id="KW-1185">Reference proteome</keyword>
<proteinExistence type="inferred from homology"/>
<evidence type="ECO:0000256" key="2">
    <source>
        <dbReference type="ARBA" id="ARBA00023002"/>
    </source>
</evidence>
<comment type="caution">
    <text evidence="6">The sequence shown here is derived from an EMBL/GenBank/DDBJ whole genome shotgun (WGS) entry which is preliminary data.</text>
</comment>
<dbReference type="PROSITE" id="PS00060">
    <property type="entry name" value="ADH_IRON_2"/>
    <property type="match status" value="1"/>
</dbReference>
<dbReference type="AlphaFoldDB" id="A0A3S0U8M7"/>
<evidence type="ECO:0000313" key="6">
    <source>
        <dbReference type="EMBL" id="RUQ32420.1"/>
    </source>
</evidence>
<sequence length="431" mass="45976">MLAKEIISINGNLKKLLKTKLIKERIIMLENSQFLCSTKIVFGKDASLQAGEVLAERNYKKTMIVTDKGIVKAGLLNGIIESITSNGIEYIIFDEVPPNPPSATVVKGIEVFRSNGCDSFVAVGGGSAMDACKTISMMTVNEGDINEYDNGGKTFTKKGPDVITIPTTSGTGSEVTQWAVITDERKNWKSSIGSPLQAPAVALVDPMLTLGLPPAITAATGIDALTHAIEAYTTKAALNGAAPIADILNLEAVRLISANLREAYARGENYEAREKVMLGSTIAGIGFPQVGLGNAHALAHPLGGHYDVPHGVANAILLPYVMKFNLIACPGRFADIALAMGENIEGLSPMEAAEKAVVAVQKLVEDTNIPTLNTFNIKDSDWSILAEDALKDKNSETNPRQTSYQDLLNLFHEANNAGVSEEKKNPIAQTV</sequence>
<dbReference type="PANTHER" id="PTHR11496:SF102">
    <property type="entry name" value="ALCOHOL DEHYDROGENASE 4"/>
    <property type="match status" value="1"/>
</dbReference>
<evidence type="ECO:0000259" key="4">
    <source>
        <dbReference type="Pfam" id="PF00465"/>
    </source>
</evidence>
<evidence type="ECO:0000313" key="7">
    <source>
        <dbReference type="Proteomes" id="UP000267430"/>
    </source>
</evidence>
<dbReference type="SUPFAM" id="SSF56796">
    <property type="entry name" value="Dehydroquinate synthase-like"/>
    <property type="match status" value="1"/>
</dbReference>
<dbReference type="Pfam" id="PF25137">
    <property type="entry name" value="ADH_Fe_C"/>
    <property type="match status" value="1"/>
</dbReference>
<dbReference type="GO" id="GO:0046872">
    <property type="term" value="F:metal ion binding"/>
    <property type="evidence" value="ECO:0007669"/>
    <property type="project" value="InterPro"/>
</dbReference>
<dbReference type="FunFam" id="3.40.50.1970:FF:000003">
    <property type="entry name" value="Alcohol dehydrogenase, iron-containing"/>
    <property type="match status" value="1"/>
</dbReference>
<dbReference type="PANTHER" id="PTHR11496">
    <property type="entry name" value="ALCOHOL DEHYDROGENASE"/>
    <property type="match status" value="1"/>
</dbReference>
<name>A0A3S0U8M7_9BACI</name>